<dbReference type="Proteomes" id="UP000324748">
    <property type="component" value="Unassembled WGS sequence"/>
</dbReference>
<dbReference type="AlphaFoldDB" id="A0A5B0R031"/>
<keyword evidence="7" id="KW-1185">Reference proteome</keyword>
<evidence type="ECO:0000256" key="1">
    <source>
        <dbReference type="ARBA" id="ARBA00022741"/>
    </source>
</evidence>
<feature type="region of interest" description="Disordered" evidence="3">
    <location>
        <begin position="481"/>
        <end position="502"/>
    </location>
</feature>
<dbReference type="Pfam" id="PF01018">
    <property type="entry name" value="GTP1_OBG"/>
    <property type="match status" value="2"/>
</dbReference>
<sequence>MIIRKPAKLQTRTAHQHQPFSSLSVLHRPSTNSDQQTRTGSSTDPQQGNQTEWKSSFDWEAELRRRQRVAKERGRKASKFVDQMKVLVRAGNGGDGGVAFHREKFVARGGPSGGNGGLGGSVYLRPSAEVQSLNRIPRILKAASGTNGGGQWMNGPAGKDLIVDVPIGTVIREIRSSQISAQRESALGFNLGHRPPKASDLVGEDIEVAKARRSKLFVHYPESEDSNQTNEALKNLEIDLLQEQWATERARSQSEPFQMDCAKFHEDHRSRTNIEHPSTQVNRSIKAEQDFFLIAKGGEGGLGNSNFSGNQTTLPRFATRGKKGEVIELELELKTLADIGLVGFPNSGKSTLIHTLTNSRAEIAPYPFTTLNPQIGTLIIFNDGSWDLDEPTDAINHSPSHREYLDANSATDLIRDRSNRQRSSSHSPRKCESIRLTIADCPGLLPKASENVGLGHAFLRHIERSRMLVVVVDLMAGLPTATTATTSSSSSSSTNQRLIEDENPQRCCQDVETLFKELESYQPGLSGRVGILIANKADLSSTDPRLQEIAQVRLQALQDYVHALSSFQVQQSIRNLGTPHISVLPLSAKFRLNVRKLVLVIKEFFEASKI</sequence>
<name>A0A5B0R031_PUCGR</name>
<protein>
    <submittedName>
        <fullName evidence="6">GTPase of the mitochondrial inner membrane that associates with the large ribosomal subunit</fullName>
    </submittedName>
</protein>
<comment type="caution">
    <text evidence="6">The sequence shown here is derived from an EMBL/GenBank/DDBJ whole genome shotgun (WGS) entry which is preliminary data.</text>
</comment>
<feature type="domain" description="Obg" evidence="5">
    <location>
        <begin position="78"/>
        <end position="336"/>
    </location>
</feature>
<gene>
    <name evidence="6" type="primary">MTG2_1</name>
    <name evidence="6" type="ORF">PGT21_007359</name>
</gene>
<dbReference type="InterPro" id="IPR045086">
    <property type="entry name" value="OBG_GTPase"/>
</dbReference>
<feature type="region of interest" description="Disordered" evidence="3">
    <location>
        <begin position="1"/>
        <end position="56"/>
    </location>
</feature>
<keyword evidence="1" id="KW-0547">Nucleotide-binding</keyword>
<proteinExistence type="predicted"/>
<accession>A0A5B0R031</accession>
<organism evidence="6 7">
    <name type="scientific">Puccinia graminis f. sp. tritici</name>
    <dbReference type="NCBI Taxonomy" id="56615"/>
    <lineage>
        <taxon>Eukaryota</taxon>
        <taxon>Fungi</taxon>
        <taxon>Dikarya</taxon>
        <taxon>Basidiomycota</taxon>
        <taxon>Pucciniomycotina</taxon>
        <taxon>Pucciniomycetes</taxon>
        <taxon>Pucciniales</taxon>
        <taxon>Pucciniaceae</taxon>
        <taxon>Puccinia</taxon>
    </lineage>
</organism>
<evidence type="ECO:0000259" key="5">
    <source>
        <dbReference type="PROSITE" id="PS51883"/>
    </source>
</evidence>
<dbReference type="InterPro" id="IPR036726">
    <property type="entry name" value="GTP1_OBG_dom_sf"/>
</dbReference>
<dbReference type="PANTHER" id="PTHR11702">
    <property type="entry name" value="DEVELOPMENTALLY REGULATED GTP-BINDING PROTEIN-RELATED"/>
    <property type="match status" value="1"/>
</dbReference>
<evidence type="ECO:0000259" key="4">
    <source>
        <dbReference type="PROSITE" id="PS51710"/>
    </source>
</evidence>
<evidence type="ECO:0000313" key="7">
    <source>
        <dbReference type="Proteomes" id="UP000324748"/>
    </source>
</evidence>
<feature type="region of interest" description="Disordered" evidence="3">
    <location>
        <begin position="391"/>
        <end position="429"/>
    </location>
</feature>
<dbReference type="InterPro" id="IPR031167">
    <property type="entry name" value="G_OBG"/>
</dbReference>
<evidence type="ECO:0000256" key="2">
    <source>
        <dbReference type="ARBA" id="ARBA00023134"/>
    </source>
</evidence>
<feature type="domain" description="OBG-type G" evidence="4">
    <location>
        <begin position="337"/>
        <end position="606"/>
    </location>
</feature>
<dbReference type="SUPFAM" id="SSF82051">
    <property type="entry name" value="Obg GTP-binding protein N-terminal domain"/>
    <property type="match status" value="1"/>
</dbReference>
<reference evidence="6 7" key="1">
    <citation type="submission" date="2019-05" db="EMBL/GenBank/DDBJ databases">
        <title>Emergence of the Ug99 lineage of the wheat stem rust pathogen through somatic hybridization.</title>
        <authorList>
            <person name="Li F."/>
            <person name="Upadhyaya N.M."/>
            <person name="Sperschneider J."/>
            <person name="Matny O."/>
            <person name="Nguyen-Phuc H."/>
            <person name="Mago R."/>
            <person name="Raley C."/>
            <person name="Miller M.E."/>
            <person name="Silverstein K.A.T."/>
            <person name="Henningsen E."/>
            <person name="Hirsch C.D."/>
            <person name="Visser B."/>
            <person name="Pretorius Z.A."/>
            <person name="Steffenson B.J."/>
            <person name="Schwessinger B."/>
            <person name="Dodds P.N."/>
            <person name="Figueroa M."/>
        </authorList>
    </citation>
    <scope>NUCLEOTIDE SEQUENCE [LARGE SCALE GENOMIC DNA]</scope>
    <source>
        <strain evidence="6">21-0</strain>
    </source>
</reference>
<keyword evidence="2" id="KW-0342">GTP-binding</keyword>
<dbReference type="PROSITE" id="PS51883">
    <property type="entry name" value="OBG"/>
    <property type="match status" value="1"/>
</dbReference>
<dbReference type="InterPro" id="IPR027417">
    <property type="entry name" value="P-loop_NTPase"/>
</dbReference>
<dbReference type="GO" id="GO:0042254">
    <property type="term" value="P:ribosome biogenesis"/>
    <property type="evidence" value="ECO:0007669"/>
    <property type="project" value="UniProtKB-UniRule"/>
</dbReference>
<dbReference type="InterPro" id="IPR006169">
    <property type="entry name" value="GTP1_OBG_dom"/>
</dbReference>
<dbReference type="Pfam" id="PF01926">
    <property type="entry name" value="MMR_HSR1"/>
    <property type="match status" value="1"/>
</dbReference>
<dbReference type="GO" id="GO:0005525">
    <property type="term" value="F:GTP binding"/>
    <property type="evidence" value="ECO:0007669"/>
    <property type="project" value="UniProtKB-KW"/>
</dbReference>
<dbReference type="PANTHER" id="PTHR11702:SF31">
    <property type="entry name" value="MITOCHONDRIAL RIBOSOME-ASSOCIATED GTPASE 2"/>
    <property type="match status" value="1"/>
</dbReference>
<dbReference type="PROSITE" id="PS51710">
    <property type="entry name" value="G_OBG"/>
    <property type="match status" value="1"/>
</dbReference>
<dbReference type="GO" id="GO:0005739">
    <property type="term" value="C:mitochondrion"/>
    <property type="evidence" value="ECO:0007669"/>
    <property type="project" value="TreeGrafter"/>
</dbReference>
<dbReference type="SUPFAM" id="SSF52540">
    <property type="entry name" value="P-loop containing nucleoside triphosphate hydrolases"/>
    <property type="match status" value="1"/>
</dbReference>
<dbReference type="PRINTS" id="PR00326">
    <property type="entry name" value="GTP1OBG"/>
</dbReference>
<dbReference type="OrthoDB" id="347018at2759"/>
<dbReference type="GO" id="GO:0003924">
    <property type="term" value="F:GTPase activity"/>
    <property type="evidence" value="ECO:0007669"/>
    <property type="project" value="InterPro"/>
</dbReference>
<evidence type="ECO:0000256" key="3">
    <source>
        <dbReference type="SAM" id="MobiDB-lite"/>
    </source>
</evidence>
<evidence type="ECO:0000313" key="6">
    <source>
        <dbReference type="EMBL" id="KAA1118830.1"/>
    </source>
</evidence>
<feature type="compositionally biased region" description="Low complexity" evidence="3">
    <location>
        <begin position="481"/>
        <end position="494"/>
    </location>
</feature>
<dbReference type="EMBL" id="VSWC01000001">
    <property type="protein sequence ID" value="KAA1118830.1"/>
    <property type="molecule type" value="Genomic_DNA"/>
</dbReference>
<feature type="compositionally biased region" description="Polar residues" evidence="3">
    <location>
        <begin position="10"/>
        <end position="54"/>
    </location>
</feature>
<dbReference type="Gene3D" id="2.70.210.12">
    <property type="entry name" value="GTP1/OBG domain"/>
    <property type="match status" value="1"/>
</dbReference>
<dbReference type="Gene3D" id="3.40.50.300">
    <property type="entry name" value="P-loop containing nucleotide triphosphate hydrolases"/>
    <property type="match status" value="1"/>
</dbReference>
<dbReference type="InterPro" id="IPR006073">
    <property type="entry name" value="GTP-bd"/>
</dbReference>